<reference evidence="4 5" key="1">
    <citation type="submission" date="2016-09" db="EMBL/GenBank/DDBJ databases">
        <title>Extensive genetic diversity and differential bi-allelic expression allows diatom success in the polar Southern Ocean.</title>
        <authorList>
            <consortium name="DOE Joint Genome Institute"/>
            <person name="Mock T."/>
            <person name="Otillar R.P."/>
            <person name="Strauss J."/>
            <person name="Dupont C."/>
            <person name="Frickenhaus S."/>
            <person name="Maumus F."/>
            <person name="Mcmullan M."/>
            <person name="Sanges R."/>
            <person name="Schmutz J."/>
            <person name="Toseland A."/>
            <person name="Valas R."/>
            <person name="Veluchamy A."/>
            <person name="Ward B.J."/>
            <person name="Allen A."/>
            <person name="Barry K."/>
            <person name="Falciatore A."/>
            <person name="Ferrante M."/>
            <person name="Fortunato A.E."/>
            <person name="Gloeckner G."/>
            <person name="Gruber A."/>
            <person name="Hipkin R."/>
            <person name="Janech M."/>
            <person name="Kroth P."/>
            <person name="Leese F."/>
            <person name="Lindquist E."/>
            <person name="Lyon B.R."/>
            <person name="Martin J."/>
            <person name="Mayer C."/>
            <person name="Parker M."/>
            <person name="Quesneville H."/>
            <person name="Raymond J."/>
            <person name="Uhlig C."/>
            <person name="Valentin K.U."/>
            <person name="Worden A.Z."/>
            <person name="Armbrust E.V."/>
            <person name="Bowler C."/>
            <person name="Green B."/>
            <person name="Moulton V."/>
            <person name="Van Oosterhout C."/>
            <person name="Grigoriev I."/>
        </authorList>
    </citation>
    <scope>NUCLEOTIDE SEQUENCE [LARGE SCALE GENOMIC DNA]</scope>
    <source>
        <strain evidence="4 5">CCMP1102</strain>
    </source>
</reference>
<dbReference type="SUPFAM" id="SSF51197">
    <property type="entry name" value="Clavaminate synthase-like"/>
    <property type="match status" value="1"/>
</dbReference>
<dbReference type="OrthoDB" id="288590at2759"/>
<accession>A0A1E7FH27</accession>
<dbReference type="PROSITE" id="PS51471">
    <property type="entry name" value="FE2OG_OXY"/>
    <property type="match status" value="1"/>
</dbReference>
<dbReference type="Gene3D" id="2.60.120.330">
    <property type="entry name" value="B-lactam Antibiotic, Isopenicillin N Synthase, Chain"/>
    <property type="match status" value="1"/>
</dbReference>
<feature type="domain" description="Fe2OG dioxygenase" evidence="3">
    <location>
        <begin position="137"/>
        <end position="281"/>
    </location>
</feature>
<dbReference type="InterPro" id="IPR005123">
    <property type="entry name" value="Oxoglu/Fe-dep_dioxygenase_dom"/>
</dbReference>
<dbReference type="KEGG" id="fcy:FRACYDRAFT_268709"/>
<keyword evidence="1" id="KW-0479">Metal-binding</keyword>
<evidence type="ECO:0000259" key="3">
    <source>
        <dbReference type="PROSITE" id="PS51471"/>
    </source>
</evidence>
<proteinExistence type="inferred from homology"/>
<dbReference type="AlphaFoldDB" id="A0A1E7FH27"/>
<dbReference type="EMBL" id="KV784357">
    <property type="protein sequence ID" value="OEU17480.1"/>
    <property type="molecule type" value="Genomic_DNA"/>
</dbReference>
<protein>
    <submittedName>
        <fullName evidence="4">Clavaminate synthase-like protein</fullName>
    </submittedName>
</protein>
<keyword evidence="1" id="KW-0560">Oxidoreductase</keyword>
<evidence type="ECO:0000313" key="5">
    <source>
        <dbReference type="Proteomes" id="UP000095751"/>
    </source>
</evidence>
<dbReference type="GO" id="GO:0046872">
    <property type="term" value="F:metal ion binding"/>
    <property type="evidence" value="ECO:0007669"/>
    <property type="project" value="UniProtKB-KW"/>
</dbReference>
<dbReference type="InterPro" id="IPR044861">
    <property type="entry name" value="IPNS-like_FE2OG_OXY"/>
</dbReference>
<dbReference type="InterPro" id="IPR026992">
    <property type="entry name" value="DIOX_N"/>
</dbReference>
<sequence length="364" mass="41233">MLDETRSFFRRPLDDKMRISYENSPSFRGFMKLGVENTSGKLDYREQVEYAVEYNLKNKDKDNSSAYQHNKSFPVYERLKGRNPWPDDIQPTLKSTTTKYSTEVCAIADVIRDSLCLALKLDPKDTLHDKFFHPTEVPHWVIKLISYPPNESESESEKSTQQGVGEHTDTNFLTLLAQDSSTDGVLQAFSQGEWIDVPSSSIDDDDTNGDSTKCSSSSSSSSSSSRYLICNLGEQVQTWSNGYFLATPHRVIMRTSSSSSFATTSNIPRTPRTSVALFYNPSLAATMGPLDSNKISNLSWERPQDYQQWQRPNNLMIPSVGDNTFKSLARSHPKVFARHHKDLKILDDGRIIKRRDQSTNLARS</sequence>
<dbReference type="Pfam" id="PF03171">
    <property type="entry name" value="2OG-FeII_Oxy"/>
    <property type="match status" value="1"/>
</dbReference>
<dbReference type="GO" id="GO:0016491">
    <property type="term" value="F:oxidoreductase activity"/>
    <property type="evidence" value="ECO:0007669"/>
    <property type="project" value="UniProtKB-KW"/>
</dbReference>
<dbReference type="InterPro" id="IPR050231">
    <property type="entry name" value="Iron_ascorbate_oxido_reductase"/>
</dbReference>
<dbReference type="InParanoid" id="A0A1E7FH27"/>
<keyword evidence="5" id="KW-1185">Reference proteome</keyword>
<dbReference type="Pfam" id="PF14226">
    <property type="entry name" value="DIOX_N"/>
    <property type="match status" value="1"/>
</dbReference>
<name>A0A1E7FH27_9STRA</name>
<dbReference type="PANTHER" id="PTHR47990">
    <property type="entry name" value="2-OXOGLUTARATE (2OG) AND FE(II)-DEPENDENT OXYGENASE SUPERFAMILY PROTEIN-RELATED"/>
    <property type="match status" value="1"/>
</dbReference>
<comment type="similarity">
    <text evidence="1">Belongs to the iron/ascorbate-dependent oxidoreductase family.</text>
</comment>
<dbReference type="InterPro" id="IPR027443">
    <property type="entry name" value="IPNS-like_sf"/>
</dbReference>
<gene>
    <name evidence="4" type="ORF">FRACYDRAFT_268709</name>
</gene>
<evidence type="ECO:0000256" key="2">
    <source>
        <dbReference type="SAM" id="MobiDB-lite"/>
    </source>
</evidence>
<evidence type="ECO:0000313" key="4">
    <source>
        <dbReference type="EMBL" id="OEU17480.1"/>
    </source>
</evidence>
<keyword evidence="1" id="KW-0408">Iron</keyword>
<dbReference type="Proteomes" id="UP000095751">
    <property type="component" value="Unassembled WGS sequence"/>
</dbReference>
<evidence type="ECO:0000256" key="1">
    <source>
        <dbReference type="RuleBase" id="RU003682"/>
    </source>
</evidence>
<feature type="region of interest" description="Disordered" evidence="2">
    <location>
        <begin position="196"/>
        <end position="224"/>
    </location>
</feature>
<organism evidence="4 5">
    <name type="scientific">Fragilariopsis cylindrus CCMP1102</name>
    <dbReference type="NCBI Taxonomy" id="635003"/>
    <lineage>
        <taxon>Eukaryota</taxon>
        <taxon>Sar</taxon>
        <taxon>Stramenopiles</taxon>
        <taxon>Ochrophyta</taxon>
        <taxon>Bacillariophyta</taxon>
        <taxon>Bacillariophyceae</taxon>
        <taxon>Bacillariophycidae</taxon>
        <taxon>Bacillariales</taxon>
        <taxon>Bacillariaceae</taxon>
        <taxon>Fragilariopsis</taxon>
    </lineage>
</organism>
<feature type="compositionally biased region" description="Low complexity" evidence="2">
    <location>
        <begin position="215"/>
        <end position="224"/>
    </location>
</feature>